<name>A0A9P6BZ58_9AGAR</name>
<keyword evidence="2" id="KW-1185">Reference proteome</keyword>
<protein>
    <submittedName>
        <fullName evidence="1">Uncharacterized protein</fullName>
    </submittedName>
</protein>
<accession>A0A9P6BZ58</accession>
<dbReference type="EMBL" id="MU151504">
    <property type="protein sequence ID" value="KAF9443215.1"/>
    <property type="molecule type" value="Genomic_DNA"/>
</dbReference>
<evidence type="ECO:0000313" key="1">
    <source>
        <dbReference type="EMBL" id="KAF9443215.1"/>
    </source>
</evidence>
<dbReference type="AlphaFoldDB" id="A0A9P6BZ58"/>
<evidence type="ECO:0000313" key="2">
    <source>
        <dbReference type="Proteomes" id="UP000807342"/>
    </source>
</evidence>
<gene>
    <name evidence="1" type="ORF">P691DRAFT_788325</name>
</gene>
<dbReference type="Proteomes" id="UP000807342">
    <property type="component" value="Unassembled WGS sequence"/>
</dbReference>
<reference evidence="1" key="1">
    <citation type="submission" date="2020-11" db="EMBL/GenBank/DDBJ databases">
        <authorList>
            <consortium name="DOE Joint Genome Institute"/>
            <person name="Ahrendt S."/>
            <person name="Riley R."/>
            <person name="Andreopoulos W."/>
            <person name="Labutti K."/>
            <person name="Pangilinan J."/>
            <person name="Ruiz-Duenas F.J."/>
            <person name="Barrasa J.M."/>
            <person name="Sanchez-Garcia M."/>
            <person name="Camarero S."/>
            <person name="Miyauchi S."/>
            <person name="Serrano A."/>
            <person name="Linde D."/>
            <person name="Babiker R."/>
            <person name="Drula E."/>
            <person name="Ayuso-Fernandez I."/>
            <person name="Pacheco R."/>
            <person name="Padilla G."/>
            <person name="Ferreira P."/>
            <person name="Barriuso J."/>
            <person name="Kellner H."/>
            <person name="Castanera R."/>
            <person name="Alfaro M."/>
            <person name="Ramirez L."/>
            <person name="Pisabarro A.G."/>
            <person name="Kuo A."/>
            <person name="Tritt A."/>
            <person name="Lipzen A."/>
            <person name="He G."/>
            <person name="Yan M."/>
            <person name="Ng V."/>
            <person name="Cullen D."/>
            <person name="Martin F."/>
            <person name="Rosso M.-N."/>
            <person name="Henrissat B."/>
            <person name="Hibbett D."/>
            <person name="Martinez A.T."/>
            <person name="Grigoriev I.V."/>
        </authorList>
    </citation>
    <scope>NUCLEOTIDE SEQUENCE</scope>
    <source>
        <strain evidence="1">MF-IS2</strain>
    </source>
</reference>
<comment type="caution">
    <text evidence="1">The sequence shown here is derived from an EMBL/GenBank/DDBJ whole genome shotgun (WGS) entry which is preliminary data.</text>
</comment>
<proteinExistence type="predicted"/>
<dbReference type="OrthoDB" id="3102850at2759"/>
<sequence length="329" mass="36859">MSSTLPYPMGYYSKSADIDNTPVMLSGIRVVISYSRSSQTPPLSVTLQTGPNKRPWDGYENRKISINDDSLPMLWARDLPQIDSHGRNSSMVLKVMGVDKRPLCFNPKDNTPNLLPPYLVRQTSPVPTPGVPYFPTLVTHGDRSPEAGKTCWFDQEVQNGSIHVNYKPQFSSGKTREVINTELEYRDIPRAVVSPVISDMPGYTGHMWGAAREDLGGVGEGRMVHFVDSMAAATNPPQASLWIMTPQEETLLVGPRVGNAHVSVGDVQRAVIAWMRRIEYQARTEGRIFGLTQRKLVQIRDRTVMEVVVWMWRGLLQVGGRLDLWAIQL</sequence>
<organism evidence="1 2">
    <name type="scientific">Macrolepiota fuliginosa MF-IS2</name>
    <dbReference type="NCBI Taxonomy" id="1400762"/>
    <lineage>
        <taxon>Eukaryota</taxon>
        <taxon>Fungi</taxon>
        <taxon>Dikarya</taxon>
        <taxon>Basidiomycota</taxon>
        <taxon>Agaricomycotina</taxon>
        <taxon>Agaricomycetes</taxon>
        <taxon>Agaricomycetidae</taxon>
        <taxon>Agaricales</taxon>
        <taxon>Agaricineae</taxon>
        <taxon>Agaricaceae</taxon>
        <taxon>Macrolepiota</taxon>
    </lineage>
</organism>